<evidence type="ECO:0000256" key="1">
    <source>
        <dbReference type="SAM" id="Phobius"/>
    </source>
</evidence>
<dbReference type="SUPFAM" id="SSF81324">
    <property type="entry name" value="Voltage-gated potassium channels"/>
    <property type="match status" value="1"/>
</dbReference>
<keyword evidence="1" id="KW-0812">Transmembrane</keyword>
<accession>A0A2T5I7C1</accession>
<evidence type="ECO:0000313" key="3">
    <source>
        <dbReference type="Proteomes" id="UP000244110"/>
    </source>
</evidence>
<gene>
    <name evidence="2" type="ORF">C8R28_104616</name>
</gene>
<dbReference type="AlphaFoldDB" id="A0A2T5I7C1"/>
<reference evidence="2 3" key="1">
    <citation type="submission" date="2018-04" db="EMBL/GenBank/DDBJ databases">
        <title>Active sludge and wastewater microbial communities from Klosterneuburg, Austria.</title>
        <authorList>
            <person name="Wagner M."/>
        </authorList>
    </citation>
    <scope>NUCLEOTIDE SEQUENCE [LARGE SCALE GENOMIC DNA]</scope>
    <source>
        <strain evidence="2 3">Nm4</strain>
    </source>
</reference>
<dbReference type="RefSeq" id="WP_107787882.1">
    <property type="nucleotide sequence ID" value="NZ_QAOL01000046.1"/>
</dbReference>
<dbReference type="Gene3D" id="1.10.287.70">
    <property type="match status" value="1"/>
</dbReference>
<feature type="transmembrane region" description="Helical" evidence="1">
    <location>
        <begin position="83"/>
        <end position="106"/>
    </location>
</feature>
<evidence type="ECO:0000313" key="2">
    <source>
        <dbReference type="EMBL" id="PTQ79702.1"/>
    </source>
</evidence>
<keyword evidence="1" id="KW-1133">Transmembrane helix</keyword>
<protein>
    <recommendedName>
        <fullName evidence="4">Ion channel</fullName>
    </recommendedName>
</protein>
<sequence>MKRLLNYEKRNQPLIPPHQFLIRLAHSGAISLILIAISLLIGMAGYHRFEKLSWIDAFLNASMLLGGMGPVDTPITNGGKLFAGLYALYCGLTVIVVTGVILAPVVHRILHKFHMESEK</sequence>
<feature type="transmembrane region" description="Helical" evidence="1">
    <location>
        <begin position="20"/>
        <end position="41"/>
    </location>
</feature>
<dbReference type="EMBL" id="QAOL01000046">
    <property type="protein sequence ID" value="PTQ79702.1"/>
    <property type="molecule type" value="Genomic_DNA"/>
</dbReference>
<keyword evidence="1" id="KW-0472">Membrane</keyword>
<name>A0A2T5I7C1_9PROT</name>
<proteinExistence type="predicted"/>
<organism evidence="2 3">
    <name type="scientific">Nitrosomonas ureae</name>
    <dbReference type="NCBI Taxonomy" id="44577"/>
    <lineage>
        <taxon>Bacteria</taxon>
        <taxon>Pseudomonadati</taxon>
        <taxon>Pseudomonadota</taxon>
        <taxon>Betaproteobacteria</taxon>
        <taxon>Nitrosomonadales</taxon>
        <taxon>Nitrosomonadaceae</taxon>
        <taxon>Nitrosomonas</taxon>
    </lineage>
</organism>
<comment type="caution">
    <text evidence="2">The sequence shown here is derived from an EMBL/GenBank/DDBJ whole genome shotgun (WGS) entry which is preliminary data.</text>
</comment>
<dbReference type="Proteomes" id="UP000244110">
    <property type="component" value="Unassembled WGS sequence"/>
</dbReference>
<evidence type="ECO:0008006" key="4">
    <source>
        <dbReference type="Google" id="ProtNLM"/>
    </source>
</evidence>